<feature type="region of interest" description="Disordered" evidence="1">
    <location>
        <begin position="1"/>
        <end position="77"/>
    </location>
</feature>
<comment type="caution">
    <text evidence="2">The sequence shown here is derived from an EMBL/GenBank/DDBJ whole genome shotgun (WGS) entry which is preliminary data.</text>
</comment>
<keyword evidence="3" id="KW-1185">Reference proteome</keyword>
<evidence type="ECO:0000313" key="2">
    <source>
        <dbReference type="EMBL" id="TNY21836.1"/>
    </source>
</evidence>
<dbReference type="AlphaFoldDB" id="A0A5C5FZU4"/>
<accession>A0A5C5FZU4</accession>
<sequence length="295" mass="30846">MTEELQGQIDADELWSSPVDPSTSSAAPHVSRSRPLAHSGDANLVGPSAFADATADPDAAPRPSAPSPSTAPSHAAVKAPQSLPALLHLTARLVGGVMDRAVRAATGAHAQLGGEVSRVAAGEAPEADDATERVRVRTRVAQDGRLEEVWVRMSTVGFVRQLTPGDLARVETATHALRLPDGPALRVVDFDFGLDGEVLLGGAVVKEGAPPRHTIARAELAKLDWSPERPGPDSPLPLTRQVPLDPAYPPSALCFRTTQSGRQLVASLSGEGRRLEVLDAAAVEVVPSSAQPMEL</sequence>
<reference evidence="2 3" key="1">
    <citation type="submission" date="2019-03" db="EMBL/GenBank/DDBJ databases">
        <title>Rhodosporidium diobovatum UCD-FST 08-225 genome sequencing, assembly, and annotation.</title>
        <authorList>
            <person name="Fakankun I.U."/>
            <person name="Fristensky B."/>
            <person name="Levin D.B."/>
        </authorList>
    </citation>
    <scope>NUCLEOTIDE SEQUENCE [LARGE SCALE GENOMIC DNA]</scope>
    <source>
        <strain evidence="2 3">UCD-FST 08-225</strain>
    </source>
</reference>
<organism evidence="2 3">
    <name type="scientific">Rhodotorula diobovata</name>
    <dbReference type="NCBI Taxonomy" id="5288"/>
    <lineage>
        <taxon>Eukaryota</taxon>
        <taxon>Fungi</taxon>
        <taxon>Dikarya</taxon>
        <taxon>Basidiomycota</taxon>
        <taxon>Pucciniomycotina</taxon>
        <taxon>Microbotryomycetes</taxon>
        <taxon>Sporidiobolales</taxon>
        <taxon>Sporidiobolaceae</taxon>
        <taxon>Rhodotorula</taxon>
    </lineage>
</organism>
<feature type="compositionally biased region" description="Low complexity" evidence="1">
    <location>
        <begin position="47"/>
        <end position="76"/>
    </location>
</feature>
<dbReference type="Proteomes" id="UP000311382">
    <property type="component" value="Unassembled WGS sequence"/>
</dbReference>
<proteinExistence type="predicted"/>
<evidence type="ECO:0000313" key="3">
    <source>
        <dbReference type="Proteomes" id="UP000311382"/>
    </source>
</evidence>
<gene>
    <name evidence="2" type="ORF">DMC30DRAFT_181310</name>
</gene>
<dbReference type="STRING" id="5288.A0A5C5FZU4"/>
<name>A0A5C5FZU4_9BASI</name>
<evidence type="ECO:0000256" key="1">
    <source>
        <dbReference type="SAM" id="MobiDB-lite"/>
    </source>
</evidence>
<protein>
    <submittedName>
        <fullName evidence="2">Uncharacterized protein</fullName>
    </submittedName>
</protein>
<dbReference type="EMBL" id="SOZI01000036">
    <property type="protein sequence ID" value="TNY21836.1"/>
    <property type="molecule type" value="Genomic_DNA"/>
</dbReference>